<reference evidence="1" key="1">
    <citation type="journal article" date="2022" name="Front. Genet.">
        <title>Chromosome-Scale Assembly of the Dendrobium nobile Genome Provides Insights Into the Molecular Mechanism of the Biosynthesis of the Medicinal Active Ingredient of Dendrobium.</title>
        <authorList>
            <person name="Xu Q."/>
            <person name="Niu S.-C."/>
            <person name="Li K.-L."/>
            <person name="Zheng P.-J."/>
            <person name="Zhang X.-J."/>
            <person name="Jia Y."/>
            <person name="Liu Y."/>
            <person name="Niu Y.-X."/>
            <person name="Yu L.-H."/>
            <person name="Chen D.-F."/>
            <person name="Zhang G.-Q."/>
        </authorList>
    </citation>
    <scope>NUCLEOTIDE SEQUENCE</scope>
    <source>
        <tissue evidence="1">Leaf</tissue>
    </source>
</reference>
<evidence type="ECO:0000313" key="2">
    <source>
        <dbReference type="Proteomes" id="UP000829196"/>
    </source>
</evidence>
<keyword evidence="2" id="KW-1185">Reference proteome</keyword>
<proteinExistence type="predicted"/>
<comment type="caution">
    <text evidence="1">The sequence shown here is derived from an EMBL/GenBank/DDBJ whole genome shotgun (WGS) entry which is preliminary data.</text>
</comment>
<dbReference type="Proteomes" id="UP000829196">
    <property type="component" value="Unassembled WGS sequence"/>
</dbReference>
<dbReference type="EMBL" id="JAGYWB010000002">
    <property type="protein sequence ID" value="KAI0528842.1"/>
    <property type="molecule type" value="Genomic_DNA"/>
</dbReference>
<dbReference type="AlphaFoldDB" id="A0A8T3CAR2"/>
<gene>
    <name evidence="1" type="ORF">KFK09_001385</name>
</gene>
<name>A0A8T3CAR2_DENNO</name>
<protein>
    <submittedName>
        <fullName evidence="1">Uncharacterized protein</fullName>
    </submittedName>
</protein>
<organism evidence="1 2">
    <name type="scientific">Dendrobium nobile</name>
    <name type="common">Orchid</name>
    <dbReference type="NCBI Taxonomy" id="94219"/>
    <lineage>
        <taxon>Eukaryota</taxon>
        <taxon>Viridiplantae</taxon>
        <taxon>Streptophyta</taxon>
        <taxon>Embryophyta</taxon>
        <taxon>Tracheophyta</taxon>
        <taxon>Spermatophyta</taxon>
        <taxon>Magnoliopsida</taxon>
        <taxon>Liliopsida</taxon>
        <taxon>Asparagales</taxon>
        <taxon>Orchidaceae</taxon>
        <taxon>Epidendroideae</taxon>
        <taxon>Malaxideae</taxon>
        <taxon>Dendrobiinae</taxon>
        <taxon>Dendrobium</taxon>
    </lineage>
</organism>
<accession>A0A8T3CAR2</accession>
<evidence type="ECO:0000313" key="1">
    <source>
        <dbReference type="EMBL" id="KAI0528842.1"/>
    </source>
</evidence>
<sequence>MPELPRSQAPGSLYAFLPQLWRARSGQENCRRLPNNKGRLLLSSFFVSGDLEASWKLLEISKQQKKIPKSPKQRFGAFKAPWTAAASSGAAWTATLELESELGATLELGADLGQQLGQKFGALGQTGRGARSCMLGFSNMTVIASKSML</sequence>